<dbReference type="Gene3D" id="3.40.50.720">
    <property type="entry name" value="NAD(P)-binding Rossmann-like Domain"/>
    <property type="match status" value="1"/>
</dbReference>
<evidence type="ECO:0000313" key="2">
    <source>
        <dbReference type="EMBL" id="MBB6676121.1"/>
    </source>
</evidence>
<dbReference type="PANTHER" id="PTHR43245:SF13">
    <property type="entry name" value="UDP-D-APIOSE_UDP-D-XYLOSE SYNTHASE 2"/>
    <property type="match status" value="1"/>
</dbReference>
<dbReference type="PANTHER" id="PTHR43245">
    <property type="entry name" value="BIFUNCTIONAL POLYMYXIN RESISTANCE PROTEIN ARNA"/>
    <property type="match status" value="1"/>
</dbReference>
<dbReference type="AlphaFoldDB" id="A0A841TCE7"/>
<dbReference type="Pfam" id="PF01370">
    <property type="entry name" value="Epimerase"/>
    <property type="match status" value="1"/>
</dbReference>
<reference evidence="2 3" key="1">
    <citation type="submission" date="2020-08" db="EMBL/GenBank/DDBJ databases">
        <title>Cohnella phylogeny.</title>
        <authorList>
            <person name="Dunlap C."/>
        </authorList>
    </citation>
    <scope>NUCLEOTIDE SEQUENCE [LARGE SCALE GENOMIC DNA]</scope>
    <source>
        <strain evidence="2 3">DSM 103658</strain>
    </source>
</reference>
<comment type="caution">
    <text evidence="2">The sequence shown here is derived from an EMBL/GenBank/DDBJ whole genome shotgun (WGS) entry which is preliminary data.</text>
</comment>
<protein>
    <submittedName>
        <fullName evidence="2">NAD-dependent epimerase/dehydratase family protein</fullName>
    </submittedName>
</protein>
<evidence type="ECO:0000259" key="1">
    <source>
        <dbReference type="Pfam" id="PF01370"/>
    </source>
</evidence>
<accession>A0A841TCE7</accession>
<dbReference type="InterPro" id="IPR050177">
    <property type="entry name" value="Lipid_A_modif_metabolic_enz"/>
</dbReference>
<dbReference type="InterPro" id="IPR036291">
    <property type="entry name" value="NAD(P)-bd_dom_sf"/>
</dbReference>
<gene>
    <name evidence="2" type="ORF">H4Q31_02150</name>
</gene>
<dbReference type="InterPro" id="IPR001509">
    <property type="entry name" value="Epimerase_deHydtase"/>
</dbReference>
<name>A0A841TCE7_9BACL</name>
<organism evidence="2 3">
    <name type="scientific">Cohnella lubricantis</name>
    <dbReference type="NCBI Taxonomy" id="2163172"/>
    <lineage>
        <taxon>Bacteria</taxon>
        <taxon>Bacillati</taxon>
        <taxon>Bacillota</taxon>
        <taxon>Bacilli</taxon>
        <taxon>Bacillales</taxon>
        <taxon>Paenibacillaceae</taxon>
        <taxon>Cohnella</taxon>
    </lineage>
</organism>
<dbReference type="RefSeq" id="WP_185177427.1">
    <property type="nucleotide sequence ID" value="NZ_CBCSEP010000011.1"/>
</dbReference>
<keyword evidence="3" id="KW-1185">Reference proteome</keyword>
<feature type="domain" description="NAD-dependent epimerase/dehydratase" evidence="1">
    <location>
        <begin position="4"/>
        <end position="87"/>
    </location>
</feature>
<dbReference type="EMBL" id="JACJVN010000012">
    <property type="protein sequence ID" value="MBB6676121.1"/>
    <property type="molecule type" value="Genomic_DNA"/>
</dbReference>
<evidence type="ECO:0000313" key="3">
    <source>
        <dbReference type="Proteomes" id="UP000574133"/>
    </source>
</evidence>
<sequence length="300" mass="33639">MGKVLVIGGTRFFGRKLVKRLLDMQMEVTILTRGRAADDFGSKVTRLIADRDDPVDFKRALHSQSYDLVYDNICYSAREATSAASLFQGTNTRYILTSTLSVYPFGESGMRERDYDPFVYPVPNPDMPRGDDYAEGKRLAEAVLFQRADFPVAAVRFPIVLGMDDYTKRLHFHVERVLRGVPIGIPNPDARISFISSDEAASFLAWIGQSSLIGPVNACSRGEITPRQILAIIERAAGRQALMRDETEPSNMSPFGVPESWYMDTTKAESAGYVFQALETWLPKLVEDIVEKDFKSDELT</sequence>
<dbReference type="Proteomes" id="UP000574133">
    <property type="component" value="Unassembled WGS sequence"/>
</dbReference>
<proteinExistence type="predicted"/>
<dbReference type="SUPFAM" id="SSF51735">
    <property type="entry name" value="NAD(P)-binding Rossmann-fold domains"/>
    <property type="match status" value="1"/>
</dbReference>